<dbReference type="SUPFAM" id="SSF48264">
    <property type="entry name" value="Cytochrome P450"/>
    <property type="match status" value="1"/>
</dbReference>
<evidence type="ECO:0000313" key="1">
    <source>
        <dbReference type="EMBL" id="KAL1634552.1"/>
    </source>
</evidence>
<dbReference type="CDD" id="cd11051">
    <property type="entry name" value="CYP59-like"/>
    <property type="match status" value="1"/>
</dbReference>
<protein>
    <recommendedName>
        <fullName evidence="3">Cytochrome P450 monooxygenase</fullName>
    </recommendedName>
</protein>
<dbReference type="PANTHER" id="PTHR24305:SF222">
    <property type="entry name" value="CYTOCHROME P450 MONOOXYGENASE STCS"/>
    <property type="match status" value="1"/>
</dbReference>
<sequence length="590" mass="64858">MALSTTLVLAAVPLLAWCLYTVAVKWRYRTRDGLVYAPRSLLFGTGKVIADLYRKRGDMRLHSDYIFYDLVKSMGHPPIVLADFRPFHYELAIISSHEIAEQISKTSKTFPYSVPKSPTMSKSSLSNYTASLTRSGQADVMPLVGRYSLLNAEDEIWKALRRTYNPGFAPTHLVTLLPRIVEKTNIFVSRLDELVRSGKPSALDELCVNLTFDIIGAVVMDVDLNAQLSITEQSALVRYYRQLIQSYTDTSGLVGVPGNPLMKWRRNKLTHHIDRELKTIILDKHAEVLAKASTPSNGSPALTKQNRPRSVLSLSLSDHPALSPLALQTTADTLKTFLFAGHDTTSILLQWAFYELSRTPRALRTLRAELLTVFGASATSTSIAAAFAGPGGDDAIKRLSYASAVIKETLRLYPPAGSARRVPPGTGFSVRMPDGGSACLDGFVLYNCHFLVQRDPAVYGASADDWLPERWLGDADTTRDDIAAAAAAAGQKGPGGLPPSAWRPFERGPRNCIGQELANLEARIILAVAAMRYDFVKVGAGELRKDGEGKPVLDAKGQYEVVSPMFNTRQVTAKPFDGMRMLVKFHENQV</sequence>
<gene>
    <name evidence="1" type="ORF">SLS56_002245</name>
</gene>
<reference evidence="1 2" key="1">
    <citation type="submission" date="2024-02" db="EMBL/GenBank/DDBJ databases">
        <title>De novo assembly and annotation of 12 fungi associated with fruit tree decline syndrome in Ontario, Canada.</title>
        <authorList>
            <person name="Sulman M."/>
            <person name="Ellouze W."/>
            <person name="Ilyukhin E."/>
        </authorList>
    </citation>
    <scope>NUCLEOTIDE SEQUENCE [LARGE SCALE GENOMIC DNA]</scope>
    <source>
        <strain evidence="1 2">M1-105</strain>
    </source>
</reference>
<comment type="caution">
    <text evidence="1">The sequence shown here is derived from an EMBL/GenBank/DDBJ whole genome shotgun (WGS) entry which is preliminary data.</text>
</comment>
<dbReference type="PRINTS" id="PR00463">
    <property type="entry name" value="EP450I"/>
</dbReference>
<evidence type="ECO:0008006" key="3">
    <source>
        <dbReference type="Google" id="ProtNLM"/>
    </source>
</evidence>
<dbReference type="InterPro" id="IPR036396">
    <property type="entry name" value="Cyt_P450_sf"/>
</dbReference>
<keyword evidence="2" id="KW-1185">Reference proteome</keyword>
<dbReference type="PRINTS" id="PR00385">
    <property type="entry name" value="P450"/>
</dbReference>
<proteinExistence type="predicted"/>
<dbReference type="PANTHER" id="PTHR24305">
    <property type="entry name" value="CYTOCHROME P450"/>
    <property type="match status" value="1"/>
</dbReference>
<dbReference type="EMBL" id="JAJVDC020000015">
    <property type="protein sequence ID" value="KAL1634552.1"/>
    <property type="molecule type" value="Genomic_DNA"/>
</dbReference>
<dbReference type="InterPro" id="IPR002401">
    <property type="entry name" value="Cyt_P450_E_grp-I"/>
</dbReference>
<dbReference type="Proteomes" id="UP001521116">
    <property type="component" value="Unassembled WGS sequence"/>
</dbReference>
<name>A0ABR3T5E6_9PEZI</name>
<accession>A0ABR3T5E6</accession>
<dbReference type="Pfam" id="PF00067">
    <property type="entry name" value="p450"/>
    <property type="match status" value="1"/>
</dbReference>
<evidence type="ECO:0000313" key="2">
    <source>
        <dbReference type="Proteomes" id="UP001521116"/>
    </source>
</evidence>
<dbReference type="InterPro" id="IPR050121">
    <property type="entry name" value="Cytochrome_P450_monoxygenase"/>
</dbReference>
<dbReference type="InterPro" id="IPR001128">
    <property type="entry name" value="Cyt_P450"/>
</dbReference>
<dbReference type="Gene3D" id="1.10.630.10">
    <property type="entry name" value="Cytochrome P450"/>
    <property type="match status" value="1"/>
</dbReference>
<organism evidence="1 2">
    <name type="scientific">Neofusicoccum ribis</name>
    <dbReference type="NCBI Taxonomy" id="45134"/>
    <lineage>
        <taxon>Eukaryota</taxon>
        <taxon>Fungi</taxon>
        <taxon>Dikarya</taxon>
        <taxon>Ascomycota</taxon>
        <taxon>Pezizomycotina</taxon>
        <taxon>Dothideomycetes</taxon>
        <taxon>Dothideomycetes incertae sedis</taxon>
        <taxon>Botryosphaeriales</taxon>
        <taxon>Botryosphaeriaceae</taxon>
        <taxon>Neofusicoccum</taxon>
    </lineage>
</organism>